<evidence type="ECO:0000313" key="3">
    <source>
        <dbReference type="Proteomes" id="UP000748531"/>
    </source>
</evidence>
<evidence type="ECO:0000256" key="1">
    <source>
        <dbReference type="SAM" id="MobiDB-lite"/>
    </source>
</evidence>
<reference evidence="2" key="1">
    <citation type="submission" date="2019-05" db="EMBL/GenBank/DDBJ databases">
        <title>Annotation for the trematode Paragonimus heterotremus.</title>
        <authorList>
            <person name="Choi Y.-J."/>
        </authorList>
    </citation>
    <scope>NUCLEOTIDE SEQUENCE</scope>
    <source>
        <strain evidence="2">LC</strain>
    </source>
</reference>
<proteinExistence type="predicted"/>
<dbReference type="OrthoDB" id="446723at2759"/>
<gene>
    <name evidence="2" type="ORF">PHET_05788</name>
</gene>
<feature type="region of interest" description="Disordered" evidence="1">
    <location>
        <begin position="195"/>
        <end position="254"/>
    </location>
</feature>
<accession>A0A8J4SNW8</accession>
<organism evidence="2 3">
    <name type="scientific">Paragonimus heterotremus</name>
    <dbReference type="NCBI Taxonomy" id="100268"/>
    <lineage>
        <taxon>Eukaryota</taxon>
        <taxon>Metazoa</taxon>
        <taxon>Spiralia</taxon>
        <taxon>Lophotrochozoa</taxon>
        <taxon>Platyhelminthes</taxon>
        <taxon>Trematoda</taxon>
        <taxon>Digenea</taxon>
        <taxon>Plagiorchiida</taxon>
        <taxon>Troglotremata</taxon>
        <taxon>Troglotrematidae</taxon>
        <taxon>Paragonimus</taxon>
    </lineage>
</organism>
<dbReference type="EMBL" id="LUCH01003092">
    <property type="protein sequence ID" value="KAF5400560.1"/>
    <property type="molecule type" value="Genomic_DNA"/>
</dbReference>
<protein>
    <submittedName>
        <fullName evidence="2">Uncharacterized protein</fullName>
    </submittedName>
</protein>
<dbReference type="Gene3D" id="3.40.50.1820">
    <property type="entry name" value="alpha/beta hydrolase"/>
    <property type="match status" value="1"/>
</dbReference>
<dbReference type="Proteomes" id="UP000748531">
    <property type="component" value="Unassembled WGS sequence"/>
</dbReference>
<name>A0A8J4SNW8_9TREM</name>
<evidence type="ECO:0000313" key="2">
    <source>
        <dbReference type="EMBL" id="KAF5400560.1"/>
    </source>
</evidence>
<comment type="caution">
    <text evidence="2">The sequence shown here is derived from an EMBL/GenBank/DDBJ whole genome shotgun (WGS) entry which is preliminary data.</text>
</comment>
<keyword evidence="3" id="KW-1185">Reference proteome</keyword>
<dbReference type="AlphaFoldDB" id="A0A8J4SNW8"/>
<feature type="compositionally biased region" description="Polar residues" evidence="1">
    <location>
        <begin position="195"/>
        <end position="239"/>
    </location>
</feature>
<sequence>MVFIRFSIFFRSPNSIVRAPGVLSPTLIIHGTDDSIIHPSHALRLYKLIPNTLEPLFIRGAGHNDCELFEEYLIRLEYFMHVELPTVLATVPSNQQDAPGRTIVSSQLCCLQLDTSSVPDFTQSPLRTSIVPSSASFTETTVTDVIPCDFRGGSENYTRDTLPKKLPLGRSCTQKRGVHGSYRYLNRRKLKLIRNESNYTSSGSANDKSGESSARTVESNLSATHPRPVSTTELDTFSPQAVDASDRSVSGDCSPRKCHRCS</sequence>
<dbReference type="InterPro" id="IPR029058">
    <property type="entry name" value="AB_hydrolase_fold"/>
</dbReference>
<dbReference type="SUPFAM" id="SSF53474">
    <property type="entry name" value="alpha/beta-Hydrolases"/>
    <property type="match status" value="1"/>
</dbReference>